<dbReference type="Gene3D" id="3.30.70.270">
    <property type="match status" value="1"/>
</dbReference>
<dbReference type="InterPro" id="IPR050706">
    <property type="entry name" value="Cyclic-di-GMP_PDE-like"/>
</dbReference>
<protein>
    <submittedName>
        <fullName evidence="4">EAL domain-containing protein</fullName>
    </submittedName>
</protein>
<dbReference type="Gene3D" id="3.20.20.450">
    <property type="entry name" value="EAL domain"/>
    <property type="match status" value="1"/>
</dbReference>
<dbReference type="InterPro" id="IPR035919">
    <property type="entry name" value="EAL_sf"/>
</dbReference>
<evidence type="ECO:0000259" key="2">
    <source>
        <dbReference type="PROSITE" id="PS50883"/>
    </source>
</evidence>
<dbReference type="InterPro" id="IPR001633">
    <property type="entry name" value="EAL_dom"/>
</dbReference>
<dbReference type="SMART" id="SM00267">
    <property type="entry name" value="GGDEF"/>
    <property type="match status" value="1"/>
</dbReference>
<dbReference type="PANTHER" id="PTHR33121">
    <property type="entry name" value="CYCLIC DI-GMP PHOSPHODIESTERASE PDEF"/>
    <property type="match status" value="1"/>
</dbReference>
<evidence type="ECO:0000313" key="5">
    <source>
        <dbReference type="Proteomes" id="UP000305654"/>
    </source>
</evidence>
<dbReference type="Proteomes" id="UP000305654">
    <property type="component" value="Unassembled WGS sequence"/>
</dbReference>
<dbReference type="InterPro" id="IPR029787">
    <property type="entry name" value="Nucleotide_cyclase"/>
</dbReference>
<dbReference type="OrthoDB" id="7251575at2"/>
<comment type="caution">
    <text evidence="4">The sequence shown here is derived from an EMBL/GenBank/DDBJ whole genome shotgun (WGS) entry which is preliminary data.</text>
</comment>
<evidence type="ECO:0000259" key="3">
    <source>
        <dbReference type="PROSITE" id="PS50887"/>
    </source>
</evidence>
<feature type="domain" description="GGDEF" evidence="3">
    <location>
        <begin position="186"/>
        <end position="319"/>
    </location>
</feature>
<proteinExistence type="predicted"/>
<dbReference type="Pfam" id="PF00563">
    <property type="entry name" value="EAL"/>
    <property type="match status" value="1"/>
</dbReference>
<sequence length="598" mass="63845">MLQSVIEPSRLLPGGEAARRQDPGVPPAAGGPRISILHGDMDELPALSDLLTAAGYQVRCHRIGSVQHSSPADSIPDLILVQSGGGLGRVSFIPSILVTTEAELADPASRFPLHDDMLVRPLRGPEVLARVATILERRTTPIRNAGGGLARTATRSTPTVVGLPDRHSFEAELALRVGVAIPLQAPETAVVVIALDRLREVNTVFGYQAGDVALAEAARRIQACLSAGDLFARIGTDLFAAALDGVGDAETAMSRAGEMVRGLQTVRTDGGETLALGAIAGISVHPSDASDAEGLLRRASVALQDARSAGPGQVRLFRPEGQPLQTRLQLARDLHAAVRDQDFILHYQPQIMLRTGAICGVEALLRWTHPQFGNVPPASFIPLAEEQGLMCAIGRNTLAMACTQAARWQQAGYPPFRMAVNLSPAEFYSDSLVEDVAAILRDAGLEPHWLELEITEAMPLDDLGSAIRIMRELKQLGVSLAVDDFGTGWSSLSYLRHFPLDRLKIDRSFTRDVTRAADAAAITRTVIGLSGNLDVACMAEGIESVEQLDWLRDQGCTEGQGYLISRPMAADAITRLLDLQAARPPVAGGKLLLPGLRA</sequence>
<dbReference type="Pfam" id="PF00990">
    <property type="entry name" value="GGDEF"/>
    <property type="match status" value="1"/>
</dbReference>
<dbReference type="AlphaFoldDB" id="A0A5R9J9C6"/>
<dbReference type="InterPro" id="IPR043128">
    <property type="entry name" value="Rev_trsase/Diguanyl_cyclase"/>
</dbReference>
<dbReference type="EMBL" id="VCDI01000004">
    <property type="protein sequence ID" value="TLU72191.1"/>
    <property type="molecule type" value="Genomic_DNA"/>
</dbReference>
<dbReference type="SUPFAM" id="SSF55073">
    <property type="entry name" value="Nucleotide cyclase"/>
    <property type="match status" value="1"/>
</dbReference>
<reference evidence="4 5" key="1">
    <citation type="submission" date="2019-05" db="EMBL/GenBank/DDBJ databases">
        <authorList>
            <person name="Pankratov T."/>
            <person name="Grouzdev D."/>
        </authorList>
    </citation>
    <scope>NUCLEOTIDE SEQUENCE [LARGE SCALE GENOMIC DNA]</scope>
    <source>
        <strain evidence="4 5">KEBCLARHB70R</strain>
    </source>
</reference>
<dbReference type="GO" id="GO:0071111">
    <property type="term" value="F:cyclic-guanylate-specific phosphodiesterase activity"/>
    <property type="evidence" value="ECO:0007669"/>
    <property type="project" value="InterPro"/>
</dbReference>
<evidence type="ECO:0000313" key="4">
    <source>
        <dbReference type="EMBL" id="TLU72191.1"/>
    </source>
</evidence>
<dbReference type="SMART" id="SM00052">
    <property type="entry name" value="EAL"/>
    <property type="match status" value="1"/>
</dbReference>
<dbReference type="SUPFAM" id="SSF141868">
    <property type="entry name" value="EAL domain-like"/>
    <property type="match status" value="1"/>
</dbReference>
<evidence type="ECO:0000256" key="1">
    <source>
        <dbReference type="SAM" id="MobiDB-lite"/>
    </source>
</evidence>
<dbReference type="InterPro" id="IPR000160">
    <property type="entry name" value="GGDEF_dom"/>
</dbReference>
<name>A0A5R9J9C6_9PROT</name>
<feature type="region of interest" description="Disordered" evidence="1">
    <location>
        <begin position="1"/>
        <end position="34"/>
    </location>
</feature>
<dbReference type="RefSeq" id="WP_138326597.1">
    <property type="nucleotide sequence ID" value="NZ_VCDI01000004.1"/>
</dbReference>
<dbReference type="PROSITE" id="PS50887">
    <property type="entry name" value="GGDEF"/>
    <property type="match status" value="1"/>
</dbReference>
<keyword evidence="5" id="KW-1185">Reference proteome</keyword>
<organism evidence="4 5">
    <name type="scientific">Lichenicoccus roseus</name>
    <dbReference type="NCBI Taxonomy" id="2683649"/>
    <lineage>
        <taxon>Bacteria</taxon>
        <taxon>Pseudomonadati</taxon>
        <taxon>Pseudomonadota</taxon>
        <taxon>Alphaproteobacteria</taxon>
        <taxon>Acetobacterales</taxon>
        <taxon>Acetobacteraceae</taxon>
        <taxon>Lichenicoccus</taxon>
    </lineage>
</organism>
<dbReference type="CDD" id="cd01949">
    <property type="entry name" value="GGDEF"/>
    <property type="match status" value="1"/>
</dbReference>
<accession>A0A5R9J9C6</accession>
<dbReference type="CDD" id="cd01948">
    <property type="entry name" value="EAL"/>
    <property type="match status" value="1"/>
</dbReference>
<dbReference type="PROSITE" id="PS50883">
    <property type="entry name" value="EAL"/>
    <property type="match status" value="1"/>
</dbReference>
<gene>
    <name evidence="4" type="ORF">FE263_13840</name>
</gene>
<dbReference type="NCBIfam" id="TIGR00254">
    <property type="entry name" value="GGDEF"/>
    <property type="match status" value="1"/>
</dbReference>
<dbReference type="PANTHER" id="PTHR33121:SF79">
    <property type="entry name" value="CYCLIC DI-GMP PHOSPHODIESTERASE PDED-RELATED"/>
    <property type="match status" value="1"/>
</dbReference>
<feature type="domain" description="EAL" evidence="2">
    <location>
        <begin position="327"/>
        <end position="581"/>
    </location>
</feature>